<evidence type="ECO:0000256" key="1">
    <source>
        <dbReference type="ARBA" id="ARBA00004651"/>
    </source>
</evidence>
<keyword evidence="5 8" id="KW-0812">Transmembrane</keyword>
<feature type="transmembrane region" description="Helical" evidence="8">
    <location>
        <begin position="415"/>
        <end position="434"/>
    </location>
</feature>
<dbReference type="Pfam" id="PF02366">
    <property type="entry name" value="PMT"/>
    <property type="match status" value="1"/>
</dbReference>
<dbReference type="EC" id="2.4.2.43" evidence="10"/>
<dbReference type="PANTHER" id="PTHR33908:SF3">
    <property type="entry name" value="UNDECAPRENYL PHOSPHATE-ALPHA-4-AMINO-4-DEOXY-L-ARABINOSE ARABINOSYL TRANSFERASE"/>
    <property type="match status" value="1"/>
</dbReference>
<feature type="transmembrane region" description="Helical" evidence="8">
    <location>
        <begin position="391"/>
        <end position="409"/>
    </location>
</feature>
<dbReference type="InterPro" id="IPR050297">
    <property type="entry name" value="LipidA_mod_glycosyltrf_83"/>
</dbReference>
<dbReference type="PANTHER" id="PTHR33908">
    <property type="entry name" value="MANNOSYLTRANSFERASE YKCB-RELATED"/>
    <property type="match status" value="1"/>
</dbReference>
<evidence type="ECO:0000256" key="6">
    <source>
        <dbReference type="ARBA" id="ARBA00022989"/>
    </source>
</evidence>
<dbReference type="GO" id="GO:0103015">
    <property type="term" value="F:4-amino-4-deoxy-L-arabinose transferase activity"/>
    <property type="evidence" value="ECO:0007669"/>
    <property type="project" value="UniProtKB-EC"/>
</dbReference>
<feature type="transmembrane region" description="Helical" evidence="8">
    <location>
        <begin position="42"/>
        <end position="61"/>
    </location>
</feature>
<organism evidence="10 11">
    <name type="scientific">Stieleria magnilauensis</name>
    <dbReference type="NCBI Taxonomy" id="2527963"/>
    <lineage>
        <taxon>Bacteria</taxon>
        <taxon>Pseudomonadati</taxon>
        <taxon>Planctomycetota</taxon>
        <taxon>Planctomycetia</taxon>
        <taxon>Pirellulales</taxon>
        <taxon>Pirellulaceae</taxon>
        <taxon>Stieleria</taxon>
    </lineage>
</organism>
<keyword evidence="7 8" id="KW-0472">Membrane</keyword>
<evidence type="ECO:0000256" key="5">
    <source>
        <dbReference type="ARBA" id="ARBA00022692"/>
    </source>
</evidence>
<evidence type="ECO:0000256" key="7">
    <source>
        <dbReference type="ARBA" id="ARBA00023136"/>
    </source>
</evidence>
<feature type="transmembrane region" description="Helical" evidence="8">
    <location>
        <begin position="145"/>
        <end position="165"/>
    </location>
</feature>
<proteinExistence type="predicted"/>
<keyword evidence="6 8" id="KW-1133">Transmembrane helix</keyword>
<keyword evidence="11" id="KW-1185">Reference proteome</keyword>
<evidence type="ECO:0000256" key="3">
    <source>
        <dbReference type="ARBA" id="ARBA00022676"/>
    </source>
</evidence>
<name>A0ABX5XYF4_9BACT</name>
<evidence type="ECO:0000259" key="9">
    <source>
        <dbReference type="Pfam" id="PF02366"/>
    </source>
</evidence>
<feature type="transmembrane region" description="Helical" evidence="8">
    <location>
        <begin position="170"/>
        <end position="186"/>
    </location>
</feature>
<feature type="transmembrane region" description="Helical" evidence="8">
    <location>
        <begin position="239"/>
        <end position="260"/>
    </location>
</feature>
<feature type="transmembrane region" description="Helical" evidence="8">
    <location>
        <begin position="192"/>
        <end position="218"/>
    </location>
</feature>
<dbReference type="InterPro" id="IPR003342">
    <property type="entry name" value="ArnT-like_N"/>
</dbReference>
<reference evidence="10 11" key="1">
    <citation type="submission" date="2019-02" db="EMBL/GenBank/DDBJ databases">
        <title>Deep-cultivation of Planctomycetes and their phenomic and genomic characterization uncovers novel biology.</title>
        <authorList>
            <person name="Wiegand S."/>
            <person name="Jogler M."/>
            <person name="Boedeker C."/>
            <person name="Pinto D."/>
            <person name="Vollmers J."/>
            <person name="Rivas-Marin E."/>
            <person name="Kohn T."/>
            <person name="Peeters S.H."/>
            <person name="Heuer A."/>
            <person name="Rast P."/>
            <person name="Oberbeckmann S."/>
            <person name="Bunk B."/>
            <person name="Jeske O."/>
            <person name="Meyerdierks A."/>
            <person name="Storesund J.E."/>
            <person name="Kallscheuer N."/>
            <person name="Luecker S."/>
            <person name="Lage O.M."/>
            <person name="Pohl T."/>
            <person name="Merkel B.J."/>
            <person name="Hornburger P."/>
            <person name="Mueller R.-W."/>
            <person name="Bruemmer F."/>
            <person name="Labrenz M."/>
            <person name="Spormann A.M."/>
            <person name="Op den Camp H."/>
            <person name="Overmann J."/>
            <person name="Amann R."/>
            <person name="Jetten M.S.M."/>
            <person name="Mascher T."/>
            <person name="Medema M.H."/>
            <person name="Devos D.P."/>
            <person name="Kaster A.-K."/>
            <person name="Ovreas L."/>
            <person name="Rohde M."/>
            <person name="Galperin M.Y."/>
            <person name="Jogler C."/>
        </authorList>
    </citation>
    <scope>NUCLEOTIDE SEQUENCE [LARGE SCALE GENOMIC DNA]</scope>
    <source>
        <strain evidence="10 11">TBK1r</strain>
    </source>
</reference>
<feature type="transmembrane region" description="Helical" evidence="8">
    <location>
        <begin position="121"/>
        <end position="139"/>
    </location>
</feature>
<evidence type="ECO:0000256" key="8">
    <source>
        <dbReference type="SAM" id="Phobius"/>
    </source>
</evidence>
<feature type="transmembrane region" description="Helical" evidence="8">
    <location>
        <begin position="97"/>
        <end position="116"/>
    </location>
</feature>
<evidence type="ECO:0000313" key="11">
    <source>
        <dbReference type="Proteomes" id="UP000318081"/>
    </source>
</evidence>
<feature type="domain" description="ArnT-like N-terminal" evidence="9">
    <location>
        <begin position="61"/>
        <end position="268"/>
    </location>
</feature>
<keyword evidence="4 10" id="KW-0808">Transferase</keyword>
<protein>
    <submittedName>
        <fullName evidence="10">Undecaprenyl phosphate-alpha-4-amino-4-deoxy-L-arabinose arabinosyl transferase</fullName>
        <ecNumber evidence="10">2.4.2.43</ecNumber>
    </submittedName>
</protein>
<evidence type="ECO:0000313" key="10">
    <source>
        <dbReference type="EMBL" id="QDV85726.1"/>
    </source>
</evidence>
<accession>A0ABX5XYF4</accession>
<dbReference type="Proteomes" id="UP000318081">
    <property type="component" value="Chromosome"/>
</dbReference>
<feature type="transmembrane region" description="Helical" evidence="8">
    <location>
        <begin position="351"/>
        <end position="371"/>
    </location>
</feature>
<evidence type="ECO:0000256" key="4">
    <source>
        <dbReference type="ARBA" id="ARBA00022679"/>
    </source>
</evidence>
<keyword evidence="3 10" id="KW-0328">Glycosyltransferase</keyword>
<evidence type="ECO:0000256" key="2">
    <source>
        <dbReference type="ARBA" id="ARBA00022475"/>
    </source>
</evidence>
<feature type="transmembrane region" description="Helical" evidence="8">
    <location>
        <begin position="327"/>
        <end position="345"/>
    </location>
</feature>
<keyword evidence="2" id="KW-1003">Cell membrane</keyword>
<gene>
    <name evidence="10" type="primary">arnT_3</name>
    <name evidence="10" type="ORF">TBK1r_47420</name>
</gene>
<feature type="transmembrane region" description="Helical" evidence="8">
    <location>
        <begin position="287"/>
        <end position="315"/>
    </location>
</feature>
<dbReference type="EMBL" id="CP036432">
    <property type="protein sequence ID" value="QDV85726.1"/>
    <property type="molecule type" value="Genomic_DNA"/>
</dbReference>
<comment type="subcellular location">
    <subcellularLocation>
        <location evidence="1">Cell membrane</location>
        <topology evidence="1">Multi-pass membrane protein</topology>
    </subcellularLocation>
</comment>
<sequence length="583" mass="65785">MFRRPKAKLRVWWNTVQFPAESHQAIGETPPWTRRQEVKATAVLVIACFAIMFPCLAYPLIEPDETRYTQIALEMLDSRDWITPTIDGEPYLDKPPLMYWLTAISFSVFGISEFAARAPSVLSAITTIFVVFGIGRRFIGPRGAWIGATALLLSGGFVLAGRFLILDSMLAFFTTLCLLSGYVAVRERRHRWAWWILAGVACALGTLTKGPVALVLCAPPLIVSGWLRCDQTRTKISHWVAFVIPMLVMGVPWYCAVWKFNPEFGDYFFLEHNFNRFLNGSNHDQPFWFYLPILFAVMFPASLLLPTLGVFLLSTNQRKRQLRTKDLGFLFSGTVWILLFFSLSSCKLPTYILPAIPLICLMIGGMLDRTVFEPQKASRITSFLKPFPQRAILILVSACVLIAGVDGWMNESVDAVLILAIVACIAVTLATLYARNRDLAFSWKGWAATALAGLLVLSFTVARFIPTIATTRSLYAKASRIAEQHPEDYVVFYGEKPHGARLQLPFDRVIYFPKRSRDEFVTFVANHRHVIVLTSDEDIFATRYALADTHELVSVSDHEHLYAAQRLARTAQRPKAFTIHAVR</sequence>
<feature type="transmembrane region" description="Helical" evidence="8">
    <location>
        <begin position="446"/>
        <end position="465"/>
    </location>
</feature>